<dbReference type="Proteomes" id="UP001066276">
    <property type="component" value="Chromosome 8"/>
</dbReference>
<name>A0AAV7NMW9_PLEWA</name>
<organism evidence="1 2">
    <name type="scientific">Pleurodeles waltl</name>
    <name type="common">Iberian ribbed newt</name>
    <dbReference type="NCBI Taxonomy" id="8319"/>
    <lineage>
        <taxon>Eukaryota</taxon>
        <taxon>Metazoa</taxon>
        <taxon>Chordata</taxon>
        <taxon>Craniata</taxon>
        <taxon>Vertebrata</taxon>
        <taxon>Euteleostomi</taxon>
        <taxon>Amphibia</taxon>
        <taxon>Batrachia</taxon>
        <taxon>Caudata</taxon>
        <taxon>Salamandroidea</taxon>
        <taxon>Salamandridae</taxon>
        <taxon>Pleurodelinae</taxon>
        <taxon>Pleurodeles</taxon>
    </lineage>
</organism>
<gene>
    <name evidence="1" type="ORF">NDU88_002773</name>
</gene>
<comment type="caution">
    <text evidence="1">The sequence shown here is derived from an EMBL/GenBank/DDBJ whole genome shotgun (WGS) entry which is preliminary data.</text>
</comment>
<evidence type="ECO:0000313" key="1">
    <source>
        <dbReference type="EMBL" id="KAJ1114538.1"/>
    </source>
</evidence>
<reference evidence="1" key="1">
    <citation type="journal article" date="2022" name="bioRxiv">
        <title>Sequencing and chromosome-scale assembly of the giantPleurodeles waltlgenome.</title>
        <authorList>
            <person name="Brown T."/>
            <person name="Elewa A."/>
            <person name="Iarovenko S."/>
            <person name="Subramanian E."/>
            <person name="Araus A.J."/>
            <person name="Petzold A."/>
            <person name="Susuki M."/>
            <person name="Suzuki K.-i.T."/>
            <person name="Hayashi T."/>
            <person name="Toyoda A."/>
            <person name="Oliveira C."/>
            <person name="Osipova E."/>
            <person name="Leigh N.D."/>
            <person name="Simon A."/>
            <person name="Yun M.H."/>
        </authorList>
    </citation>
    <scope>NUCLEOTIDE SEQUENCE</scope>
    <source>
        <strain evidence="1">20211129_DDA</strain>
        <tissue evidence="1">Liver</tissue>
    </source>
</reference>
<accession>A0AAV7NMW9</accession>
<protein>
    <submittedName>
        <fullName evidence="1">Uncharacterized protein</fullName>
    </submittedName>
</protein>
<proteinExistence type="predicted"/>
<keyword evidence="2" id="KW-1185">Reference proteome</keyword>
<evidence type="ECO:0000313" key="2">
    <source>
        <dbReference type="Proteomes" id="UP001066276"/>
    </source>
</evidence>
<dbReference type="AlphaFoldDB" id="A0AAV7NMW9"/>
<dbReference type="EMBL" id="JANPWB010000012">
    <property type="protein sequence ID" value="KAJ1114538.1"/>
    <property type="molecule type" value="Genomic_DNA"/>
</dbReference>
<feature type="non-terminal residue" evidence="1">
    <location>
        <position position="54"/>
    </location>
</feature>
<sequence length="54" mass="6416">MCQYHLREHRNRGQIITRRSLQPRTVIVERASETDAFVRDHVINEDIEEGLQKA</sequence>